<name>A0ACC3ZHX9_COLTU</name>
<organism evidence="1 2">
    <name type="scientific">Colletotrichum truncatum</name>
    <name type="common">Anthracnose fungus</name>
    <name type="synonym">Colletotrichum capsici</name>
    <dbReference type="NCBI Taxonomy" id="5467"/>
    <lineage>
        <taxon>Eukaryota</taxon>
        <taxon>Fungi</taxon>
        <taxon>Dikarya</taxon>
        <taxon>Ascomycota</taxon>
        <taxon>Pezizomycotina</taxon>
        <taxon>Sordariomycetes</taxon>
        <taxon>Hypocreomycetidae</taxon>
        <taxon>Glomerellales</taxon>
        <taxon>Glomerellaceae</taxon>
        <taxon>Colletotrichum</taxon>
        <taxon>Colletotrichum truncatum species complex</taxon>
    </lineage>
</organism>
<evidence type="ECO:0000313" key="1">
    <source>
        <dbReference type="EMBL" id="KAL0943730.1"/>
    </source>
</evidence>
<sequence>MVGPPPLKGIKVLEFAGLAPGPFAGMLLADAGASVLRIDRAVGGTRTPLPTEDMLARHKASIAVDLKSREGVELVKSLASKADVIIDPFRPGVLEKLGLGPDVLCGLNKGLVYGRMTGFRRDGRYADMAGHDINYLAVSGMLSLLGREGEKIQPPWNVLADFAGGGAVLFQGVLMALLARGTNGGKGQVVEANMVDGSSYLATFPRFALKTPLGDAGRGKNILDGGCPYYDTYETGDGKYMAVGALEPQFFKALIKGLGLEGQGWEEKRHDRDNWPEFRELSTRIFKSRTRAEWEKVFDGTDACVTPVLDYAELETENGREGDQRPVVTLVETPCLAVNESKAEDPRRGQGPGVEGGGYVGFTLAPGEGGEEMLADWLGWKRGRDFEVQDGGFVLKQKSKL</sequence>
<reference evidence="1 2" key="1">
    <citation type="journal article" date="2020" name="Phytopathology">
        <title>Genome Sequence Resources of Colletotrichum truncatum, C. plurivorum, C. musicola, and C. sojae: Four Species Pathogenic to Soybean (Glycine max).</title>
        <authorList>
            <person name="Rogerio F."/>
            <person name="Boufleur T.R."/>
            <person name="Ciampi-Guillardi M."/>
            <person name="Sukno S.A."/>
            <person name="Thon M.R."/>
            <person name="Massola Junior N.S."/>
            <person name="Baroncelli R."/>
        </authorList>
    </citation>
    <scope>NUCLEOTIDE SEQUENCE [LARGE SCALE GENOMIC DNA]</scope>
    <source>
        <strain evidence="1 2">CMES1059</strain>
    </source>
</reference>
<evidence type="ECO:0000313" key="2">
    <source>
        <dbReference type="Proteomes" id="UP000805649"/>
    </source>
</evidence>
<proteinExistence type="predicted"/>
<comment type="caution">
    <text evidence="1">The sequence shown here is derived from an EMBL/GenBank/DDBJ whole genome shotgun (WGS) entry which is preliminary data.</text>
</comment>
<accession>A0ACC3ZHX9</accession>
<dbReference type="Proteomes" id="UP000805649">
    <property type="component" value="Unassembled WGS sequence"/>
</dbReference>
<keyword evidence="2" id="KW-1185">Reference proteome</keyword>
<dbReference type="EMBL" id="VUJX02000001">
    <property type="protein sequence ID" value="KAL0943730.1"/>
    <property type="molecule type" value="Genomic_DNA"/>
</dbReference>
<protein>
    <submittedName>
        <fullName evidence="1">Alpha-methylacyl-racemase</fullName>
    </submittedName>
</protein>
<gene>
    <name evidence="1" type="ORF">CTRU02_201617</name>
</gene>